<dbReference type="InterPro" id="IPR036457">
    <property type="entry name" value="PPM-type-like_dom_sf"/>
</dbReference>
<dbReference type="Gene3D" id="3.60.40.10">
    <property type="entry name" value="PPM-type phosphatase domain"/>
    <property type="match status" value="1"/>
</dbReference>
<keyword evidence="5" id="KW-1185">Reference proteome</keyword>
<dbReference type="SMART" id="SM00332">
    <property type="entry name" value="PP2Cc"/>
    <property type="match status" value="1"/>
</dbReference>
<evidence type="ECO:0000313" key="3">
    <source>
        <dbReference type="EMBL" id="CAE0699265.1"/>
    </source>
</evidence>
<dbReference type="AlphaFoldDB" id="A0A7S3ZZR6"/>
<dbReference type="PROSITE" id="PS51746">
    <property type="entry name" value="PPM_2"/>
    <property type="match status" value="1"/>
</dbReference>
<dbReference type="OrthoDB" id="10264738at2759"/>
<evidence type="ECO:0000259" key="2">
    <source>
        <dbReference type="PROSITE" id="PS51746"/>
    </source>
</evidence>
<evidence type="ECO:0000313" key="5">
    <source>
        <dbReference type="Proteomes" id="UP000789595"/>
    </source>
</evidence>
<reference evidence="3" key="1">
    <citation type="submission" date="2021-01" db="EMBL/GenBank/DDBJ databases">
        <authorList>
            <person name="Corre E."/>
            <person name="Pelletier E."/>
            <person name="Niang G."/>
            <person name="Scheremetjew M."/>
            <person name="Finn R."/>
            <person name="Kale V."/>
            <person name="Holt S."/>
            <person name="Cochrane G."/>
            <person name="Meng A."/>
            <person name="Brown T."/>
            <person name="Cohen L."/>
        </authorList>
    </citation>
    <scope>NUCLEOTIDE SEQUENCE</scope>
    <source>
        <strain evidence="3">CCMP1756</strain>
    </source>
</reference>
<feature type="domain" description="PPM-type phosphatase" evidence="2">
    <location>
        <begin position="126"/>
        <end position="410"/>
    </location>
</feature>
<evidence type="ECO:0000256" key="1">
    <source>
        <dbReference type="SAM" id="MobiDB-lite"/>
    </source>
</evidence>
<sequence>MRRGSKTDNARRTRFQVNRPIRFERNWLNKESNASSRNLLVEISSQRPNRSRRRESLTRVRKTNSQDKVKLASLPREKSSWYSSRDPLPRTNLPRLKISHGIHSTAMCAPRNELAISRHRSTCCGVCTVTGLKPGNPRWQNQDSYIISEDFQRQTNQRCYGVLDGHGEIGHLVSKRCSQQLCEHFVKSQLDMSLAFRLMQEDLSQCELDIKCSGATCVFVHLHDSYLRVANIGDSRGVLGHLDGANICATPLTSDHKPDRHDEQIRIVACGGQVSCRQLVVGHSSNGPITLPLGPPRVWYRRNSSHGDTMGLAMSRSFGDAIAHGLGVSCEPEITQYNLDLADKFLICATDGVWDVIDNAQAVKIVHTLYERSNDWDPLEAAHTLCISARNRWQSLSPMIDDITALVVDLHRALACGKQGKGRSSEYLLRVDLSIC</sequence>
<proteinExistence type="predicted"/>
<dbReference type="Pfam" id="PF00481">
    <property type="entry name" value="PP2C"/>
    <property type="match status" value="1"/>
</dbReference>
<dbReference type="SUPFAM" id="SSF81606">
    <property type="entry name" value="PP2C-like"/>
    <property type="match status" value="1"/>
</dbReference>
<dbReference type="InterPro" id="IPR001932">
    <property type="entry name" value="PPM-type_phosphatase-like_dom"/>
</dbReference>
<accession>A0A7S3ZZR6</accession>
<feature type="compositionally biased region" description="Basic and acidic residues" evidence="1">
    <location>
        <begin position="54"/>
        <end position="79"/>
    </location>
</feature>
<dbReference type="Proteomes" id="UP000789595">
    <property type="component" value="Unassembled WGS sequence"/>
</dbReference>
<dbReference type="PANTHER" id="PTHR47992">
    <property type="entry name" value="PROTEIN PHOSPHATASE"/>
    <property type="match status" value="1"/>
</dbReference>
<dbReference type="InterPro" id="IPR015655">
    <property type="entry name" value="PP2C"/>
</dbReference>
<name>A0A7S3ZZR6_9STRA</name>
<dbReference type="EMBL" id="HBIW01017053">
    <property type="protein sequence ID" value="CAE0699265.1"/>
    <property type="molecule type" value="Transcribed_RNA"/>
</dbReference>
<dbReference type="EMBL" id="CAKKNE010000005">
    <property type="protein sequence ID" value="CAH0376403.1"/>
    <property type="molecule type" value="Genomic_DNA"/>
</dbReference>
<reference evidence="4" key="2">
    <citation type="submission" date="2021-11" db="EMBL/GenBank/DDBJ databases">
        <authorList>
            <consortium name="Genoscope - CEA"/>
            <person name="William W."/>
        </authorList>
    </citation>
    <scope>NUCLEOTIDE SEQUENCE</scope>
</reference>
<protein>
    <recommendedName>
        <fullName evidence="2">PPM-type phosphatase domain-containing protein</fullName>
    </recommendedName>
</protein>
<dbReference type="CDD" id="cd00143">
    <property type="entry name" value="PP2Cc"/>
    <property type="match status" value="1"/>
</dbReference>
<evidence type="ECO:0000313" key="4">
    <source>
        <dbReference type="EMBL" id="CAH0376403.1"/>
    </source>
</evidence>
<gene>
    <name evidence="3" type="ORF">PCAL00307_LOCUS14701</name>
    <name evidence="4" type="ORF">PECAL_5P09840</name>
</gene>
<feature type="region of interest" description="Disordered" evidence="1">
    <location>
        <begin position="39"/>
        <end position="86"/>
    </location>
</feature>
<organism evidence="3">
    <name type="scientific">Pelagomonas calceolata</name>
    <dbReference type="NCBI Taxonomy" id="35677"/>
    <lineage>
        <taxon>Eukaryota</taxon>
        <taxon>Sar</taxon>
        <taxon>Stramenopiles</taxon>
        <taxon>Ochrophyta</taxon>
        <taxon>Pelagophyceae</taxon>
        <taxon>Pelagomonadales</taxon>
        <taxon>Pelagomonadaceae</taxon>
        <taxon>Pelagomonas</taxon>
    </lineage>
</organism>
<dbReference type="GO" id="GO:0004722">
    <property type="term" value="F:protein serine/threonine phosphatase activity"/>
    <property type="evidence" value="ECO:0007669"/>
    <property type="project" value="InterPro"/>
</dbReference>